<keyword evidence="6" id="KW-0375">Hydrogen ion transport</keyword>
<keyword evidence="4" id="KW-0138">CF(0)</keyword>
<proteinExistence type="inferred from homology"/>
<feature type="transmembrane region" description="Helical" evidence="11">
    <location>
        <begin position="20"/>
        <end position="39"/>
    </location>
</feature>
<evidence type="ECO:0000256" key="6">
    <source>
        <dbReference type="ARBA" id="ARBA00022781"/>
    </source>
</evidence>
<dbReference type="PANTHER" id="PTHR42823">
    <property type="entry name" value="ATP SYNTHASE SUBUNIT A, CHLOROPLASTIC"/>
    <property type="match status" value="1"/>
</dbReference>
<dbReference type="GO" id="GO:0042777">
    <property type="term" value="P:proton motive force-driven plasma membrane ATP synthesis"/>
    <property type="evidence" value="ECO:0007669"/>
    <property type="project" value="TreeGrafter"/>
</dbReference>
<organism evidence="12">
    <name type="scientific">marine sediment metagenome</name>
    <dbReference type="NCBI Taxonomy" id="412755"/>
    <lineage>
        <taxon>unclassified sequences</taxon>
        <taxon>metagenomes</taxon>
        <taxon>ecological metagenomes</taxon>
    </lineage>
</organism>
<keyword evidence="10" id="KW-0066">ATP synthesis</keyword>
<dbReference type="Pfam" id="PF00119">
    <property type="entry name" value="ATP-synt_A"/>
    <property type="match status" value="1"/>
</dbReference>
<feature type="transmembrane region" description="Helical" evidence="11">
    <location>
        <begin position="193"/>
        <end position="215"/>
    </location>
</feature>
<dbReference type="GO" id="GO:0045259">
    <property type="term" value="C:proton-transporting ATP synthase complex"/>
    <property type="evidence" value="ECO:0007669"/>
    <property type="project" value="UniProtKB-KW"/>
</dbReference>
<evidence type="ECO:0000256" key="5">
    <source>
        <dbReference type="ARBA" id="ARBA00022692"/>
    </source>
</evidence>
<name>X1SC23_9ZZZZ</name>
<evidence type="ECO:0000256" key="3">
    <source>
        <dbReference type="ARBA" id="ARBA00022448"/>
    </source>
</evidence>
<feature type="transmembrane region" description="Helical" evidence="11">
    <location>
        <begin position="78"/>
        <end position="101"/>
    </location>
</feature>
<reference evidence="12" key="1">
    <citation type="journal article" date="2014" name="Front. Microbiol.">
        <title>High frequency of phylogenetically diverse reductive dehalogenase-homologous genes in deep subseafloor sedimentary metagenomes.</title>
        <authorList>
            <person name="Kawai M."/>
            <person name="Futagami T."/>
            <person name="Toyoda A."/>
            <person name="Takaki Y."/>
            <person name="Nishi S."/>
            <person name="Hori S."/>
            <person name="Arai W."/>
            <person name="Tsubouchi T."/>
            <person name="Morono Y."/>
            <person name="Uchiyama I."/>
            <person name="Ito T."/>
            <person name="Fujiyama A."/>
            <person name="Inagaki F."/>
            <person name="Takami H."/>
        </authorList>
    </citation>
    <scope>NUCLEOTIDE SEQUENCE</scope>
    <source>
        <strain evidence="12">Expedition CK06-06</strain>
    </source>
</reference>
<dbReference type="PRINTS" id="PR00123">
    <property type="entry name" value="ATPASEA"/>
</dbReference>
<dbReference type="InterPro" id="IPR000568">
    <property type="entry name" value="ATP_synth_F0_asu"/>
</dbReference>
<evidence type="ECO:0000256" key="7">
    <source>
        <dbReference type="ARBA" id="ARBA00022989"/>
    </source>
</evidence>
<dbReference type="InterPro" id="IPR035908">
    <property type="entry name" value="F0_ATP_A_sf"/>
</dbReference>
<accession>X1SC23</accession>
<dbReference type="NCBIfam" id="TIGR01131">
    <property type="entry name" value="ATP_synt_6_or_A"/>
    <property type="match status" value="1"/>
</dbReference>
<dbReference type="EMBL" id="BARW01000496">
    <property type="protein sequence ID" value="GAI65329.1"/>
    <property type="molecule type" value="Genomic_DNA"/>
</dbReference>
<dbReference type="NCBIfam" id="NF004481">
    <property type="entry name" value="PRK05815.2-3"/>
    <property type="match status" value="1"/>
</dbReference>
<dbReference type="SUPFAM" id="SSF81336">
    <property type="entry name" value="F1F0 ATP synthase subunit A"/>
    <property type="match status" value="1"/>
</dbReference>
<dbReference type="PROSITE" id="PS00449">
    <property type="entry name" value="ATPASE_A"/>
    <property type="match status" value="1"/>
</dbReference>
<comment type="subcellular location">
    <subcellularLocation>
        <location evidence="1">Membrane</location>
        <topology evidence="1">Multi-pass membrane protein</topology>
    </subcellularLocation>
</comment>
<dbReference type="AlphaFoldDB" id="X1SC23"/>
<keyword evidence="9 11" id="KW-0472">Membrane</keyword>
<feature type="transmembrane region" description="Helical" evidence="11">
    <location>
        <begin position="107"/>
        <end position="128"/>
    </location>
</feature>
<evidence type="ECO:0000256" key="8">
    <source>
        <dbReference type="ARBA" id="ARBA00023065"/>
    </source>
</evidence>
<sequence>MEISPDAIIMFQWNGIHINATIFFTWVVMVLLIFISWMATKNLTIGPKISRWQNFLEVIVGYIRQQVKEITQQNPDPFIPFLGTLFLFISISSMLTIIPGYQPPTGSLSTTSALAICVFFAIPIFGIARKGMRGYFKHYLEPSIFMMPFNIIGDFSRILALAVRLFGNMMSGTLIVAVLFIITPLFVPIVMQVLGLLIGQIQAYIFTVLATVYIASATRIESKPEQIDQKEGSKEDE</sequence>
<dbReference type="Gene3D" id="1.20.120.220">
    <property type="entry name" value="ATP synthase, F0 complex, subunit A"/>
    <property type="match status" value="1"/>
</dbReference>
<gene>
    <name evidence="12" type="ORF">S12H4_02141</name>
</gene>
<evidence type="ECO:0000256" key="4">
    <source>
        <dbReference type="ARBA" id="ARBA00022547"/>
    </source>
</evidence>
<evidence type="ECO:0000256" key="2">
    <source>
        <dbReference type="ARBA" id="ARBA00006810"/>
    </source>
</evidence>
<protein>
    <recommendedName>
        <fullName evidence="13">ATP synthase subunit a</fullName>
    </recommendedName>
</protein>
<keyword evidence="5 11" id="KW-0812">Transmembrane</keyword>
<evidence type="ECO:0000256" key="11">
    <source>
        <dbReference type="SAM" id="Phobius"/>
    </source>
</evidence>
<feature type="transmembrane region" description="Helical" evidence="11">
    <location>
        <begin position="165"/>
        <end position="187"/>
    </location>
</feature>
<dbReference type="InterPro" id="IPR017692">
    <property type="entry name" value="Alt_ATP_synth_F0_Asu"/>
</dbReference>
<dbReference type="PANTHER" id="PTHR42823:SF3">
    <property type="entry name" value="ATP SYNTHASE SUBUNIT A, CHLOROPLASTIC"/>
    <property type="match status" value="1"/>
</dbReference>
<dbReference type="NCBIfam" id="TIGR03306">
    <property type="entry name" value="altF1_A"/>
    <property type="match status" value="1"/>
</dbReference>
<evidence type="ECO:0000256" key="10">
    <source>
        <dbReference type="ARBA" id="ARBA00023310"/>
    </source>
</evidence>
<keyword evidence="3" id="KW-0813">Transport</keyword>
<dbReference type="HAMAP" id="MF_01393">
    <property type="entry name" value="ATP_synth_a_bact"/>
    <property type="match status" value="1"/>
</dbReference>
<evidence type="ECO:0000313" key="12">
    <source>
        <dbReference type="EMBL" id="GAI65329.1"/>
    </source>
</evidence>
<dbReference type="CDD" id="cd00310">
    <property type="entry name" value="ATP-synt_Fo_a_6"/>
    <property type="match status" value="1"/>
</dbReference>
<dbReference type="GO" id="GO:0005886">
    <property type="term" value="C:plasma membrane"/>
    <property type="evidence" value="ECO:0007669"/>
    <property type="project" value="TreeGrafter"/>
</dbReference>
<comment type="similarity">
    <text evidence="2">Belongs to the ATPase A chain family.</text>
</comment>
<dbReference type="GO" id="GO:0046933">
    <property type="term" value="F:proton-transporting ATP synthase activity, rotational mechanism"/>
    <property type="evidence" value="ECO:0007669"/>
    <property type="project" value="TreeGrafter"/>
</dbReference>
<keyword evidence="7 11" id="KW-1133">Transmembrane helix</keyword>
<dbReference type="InterPro" id="IPR045082">
    <property type="entry name" value="ATP_syn_F0_a_bact/chloroplast"/>
</dbReference>
<evidence type="ECO:0008006" key="13">
    <source>
        <dbReference type="Google" id="ProtNLM"/>
    </source>
</evidence>
<comment type="caution">
    <text evidence="12">The sequence shown here is derived from an EMBL/GenBank/DDBJ whole genome shotgun (WGS) entry which is preliminary data.</text>
</comment>
<dbReference type="InterPro" id="IPR023011">
    <property type="entry name" value="ATP_synth_F0_asu_AS"/>
</dbReference>
<evidence type="ECO:0000256" key="1">
    <source>
        <dbReference type="ARBA" id="ARBA00004141"/>
    </source>
</evidence>
<evidence type="ECO:0000256" key="9">
    <source>
        <dbReference type="ARBA" id="ARBA00023136"/>
    </source>
</evidence>
<keyword evidence="8" id="KW-0406">Ion transport</keyword>